<dbReference type="Gene3D" id="2.60.120.10">
    <property type="entry name" value="Jelly Rolls"/>
    <property type="match status" value="1"/>
</dbReference>
<dbReference type="InterPro" id="IPR014710">
    <property type="entry name" value="RmlC-like_jellyroll"/>
</dbReference>
<feature type="binding site" evidence="6">
    <location>
        <position position="198"/>
    </location>
    <ligand>
        <name>Zn(2+)</name>
        <dbReference type="ChEBI" id="CHEBI:29105"/>
    </ligand>
</feature>
<sequence length="281" mass="31996">MTFKMHTQYAHSPKDIEHYSTAELREEFLMEKVFVPGDILLTYTMNDRLIYGGVTPTTEPLEIVLSEELGVEFFLERRELGFINIGGAGVVTVDGKKSDMKKQDGYYVGMGTKEVIFESVDPENPAKFYVASAPAHKTFPSKKISIEDITPLTPGDQAHMNKRQIFQYIHPNQVEVNQLQMGYTVLAPGSSWNTMPAHTHMRRMEAYMYFDFEDKDTRAVHFIGTPDETKHIFLEPEQAVSNPSWSIHSGVATGSYTFIWAMCGENITYDDMDIVDMHDLK</sequence>
<comment type="catalytic activity">
    <reaction evidence="1 6">
        <text>5-dehydro-4-deoxy-D-glucuronate = 3-deoxy-D-glycero-2,5-hexodiulosonate</text>
        <dbReference type="Rhea" id="RHEA:23896"/>
        <dbReference type="ChEBI" id="CHEBI:17117"/>
        <dbReference type="ChEBI" id="CHEBI:29071"/>
        <dbReference type="EC" id="5.3.1.17"/>
    </reaction>
</comment>
<dbReference type="GO" id="GO:0019698">
    <property type="term" value="P:D-galacturonate catabolic process"/>
    <property type="evidence" value="ECO:0007669"/>
    <property type="project" value="TreeGrafter"/>
</dbReference>
<evidence type="ECO:0000256" key="6">
    <source>
        <dbReference type="HAMAP-Rule" id="MF_00687"/>
    </source>
</evidence>
<proteinExistence type="inferred from homology"/>
<comment type="caution">
    <text evidence="7">The sequence shown here is derived from an EMBL/GenBank/DDBJ whole genome shotgun (WGS) entry which is preliminary data.</text>
</comment>
<feature type="binding site" evidence="6">
    <location>
        <position position="248"/>
    </location>
    <ligand>
        <name>Zn(2+)</name>
        <dbReference type="ChEBI" id="CHEBI:29105"/>
    </ligand>
</feature>
<dbReference type="GO" id="GO:0008697">
    <property type="term" value="F:4-deoxy-L-threo-5-hexosulose-uronate ketol-isomerase activity"/>
    <property type="evidence" value="ECO:0007669"/>
    <property type="project" value="UniProtKB-UniRule"/>
</dbReference>
<dbReference type="EC" id="5.3.1.17" evidence="6"/>
<dbReference type="NCBIfam" id="NF002091">
    <property type="entry name" value="PRK00924.1"/>
    <property type="match status" value="1"/>
</dbReference>
<dbReference type="CDD" id="cd20491">
    <property type="entry name" value="cupin_KduI_C"/>
    <property type="match status" value="1"/>
</dbReference>
<dbReference type="GO" id="GO:0008270">
    <property type="term" value="F:zinc ion binding"/>
    <property type="evidence" value="ECO:0007669"/>
    <property type="project" value="UniProtKB-UniRule"/>
</dbReference>
<evidence type="ECO:0000256" key="2">
    <source>
        <dbReference type="ARBA" id="ARBA00008086"/>
    </source>
</evidence>
<dbReference type="HAMAP" id="MF_00687">
    <property type="entry name" value="KduI"/>
    <property type="match status" value="1"/>
</dbReference>
<evidence type="ECO:0000313" key="8">
    <source>
        <dbReference type="Proteomes" id="UP000371977"/>
    </source>
</evidence>
<dbReference type="Gene3D" id="2.60.120.520">
    <property type="entry name" value="pectin degrading enzyme 5-keto 4- deoxyuronate isomerase, domain 1"/>
    <property type="match status" value="1"/>
</dbReference>
<comment type="cofactor">
    <cofactor evidence="6">
        <name>Zn(2+)</name>
        <dbReference type="ChEBI" id="CHEBI:29105"/>
    </cofactor>
    <text evidence="6">Binds 1 zinc ion per subunit.</text>
</comment>
<evidence type="ECO:0000256" key="5">
    <source>
        <dbReference type="ARBA" id="ARBA00023235"/>
    </source>
</evidence>
<dbReference type="InterPro" id="IPR007045">
    <property type="entry name" value="KduI"/>
</dbReference>
<dbReference type="CDD" id="cd20294">
    <property type="entry name" value="cupin_KduI_N"/>
    <property type="match status" value="1"/>
</dbReference>
<dbReference type="EMBL" id="SDGZ01000015">
    <property type="protein sequence ID" value="TYC49086.1"/>
    <property type="molecule type" value="Genomic_DNA"/>
</dbReference>
<name>A0A6C2C644_9LACO</name>
<dbReference type="AlphaFoldDB" id="A0A6C2C644"/>
<dbReference type="PIRSF" id="PIRSF006625">
    <property type="entry name" value="KduI"/>
    <property type="match status" value="1"/>
</dbReference>
<keyword evidence="5 6" id="KW-0413">Isomerase</keyword>
<organism evidence="7 8">
    <name type="scientific">Weissella muntiaci</name>
    <dbReference type="NCBI Taxonomy" id="2508881"/>
    <lineage>
        <taxon>Bacteria</taxon>
        <taxon>Bacillati</taxon>
        <taxon>Bacillota</taxon>
        <taxon>Bacilli</taxon>
        <taxon>Lactobacillales</taxon>
        <taxon>Lactobacillaceae</taxon>
        <taxon>Weissella</taxon>
    </lineage>
</organism>
<dbReference type="GO" id="GO:0045490">
    <property type="term" value="P:pectin catabolic process"/>
    <property type="evidence" value="ECO:0007669"/>
    <property type="project" value="UniProtKB-UniRule"/>
</dbReference>
<dbReference type="UniPathway" id="UPA00545">
    <property type="reaction ID" value="UER00826"/>
</dbReference>
<dbReference type="PANTHER" id="PTHR38461:SF1">
    <property type="entry name" value="4-DEOXY-L-THREO-5-HEXOSULOSE-URONATE KETOL-ISOMERASE"/>
    <property type="match status" value="1"/>
</dbReference>
<dbReference type="GO" id="GO:0042840">
    <property type="term" value="P:D-glucuronate catabolic process"/>
    <property type="evidence" value="ECO:0007669"/>
    <property type="project" value="TreeGrafter"/>
</dbReference>
<dbReference type="InterPro" id="IPR021120">
    <property type="entry name" value="KduI/IolB_isomerase"/>
</dbReference>
<feature type="binding site" evidence="6">
    <location>
        <position position="205"/>
    </location>
    <ligand>
        <name>Zn(2+)</name>
        <dbReference type="ChEBI" id="CHEBI:29105"/>
    </ligand>
</feature>
<dbReference type="Pfam" id="PF04962">
    <property type="entry name" value="KduI"/>
    <property type="match status" value="1"/>
</dbReference>
<evidence type="ECO:0000313" key="7">
    <source>
        <dbReference type="EMBL" id="TYC49086.1"/>
    </source>
</evidence>
<keyword evidence="4 6" id="KW-0862">Zinc</keyword>
<gene>
    <name evidence="6" type="primary">kduI</name>
    <name evidence="7" type="ORF">ESZ50_07520</name>
</gene>
<protein>
    <recommendedName>
        <fullName evidence="6">4-deoxy-L-threo-5-hexosulose-uronate ketol-isomerase</fullName>
        <ecNumber evidence="6">5.3.1.17</ecNumber>
    </recommendedName>
    <alternativeName>
        <fullName evidence="6">5-keto-4-deoxyuronate isomerase</fullName>
    </alternativeName>
    <alternativeName>
        <fullName evidence="6">DKI isomerase</fullName>
    </alternativeName>
</protein>
<evidence type="ECO:0000256" key="4">
    <source>
        <dbReference type="ARBA" id="ARBA00022833"/>
    </source>
</evidence>
<dbReference type="InterPro" id="IPR011051">
    <property type="entry name" value="RmlC_Cupin_sf"/>
</dbReference>
<comment type="similarity">
    <text evidence="2 6">Belongs to the KduI family.</text>
</comment>
<evidence type="ECO:0000256" key="3">
    <source>
        <dbReference type="ARBA" id="ARBA00022723"/>
    </source>
</evidence>
<dbReference type="PANTHER" id="PTHR38461">
    <property type="entry name" value="4-DEOXY-L-THREO-5-HEXOSULOSE-URONATE KETOL-ISOMERASE"/>
    <property type="match status" value="1"/>
</dbReference>
<dbReference type="RefSeq" id="WP_148622948.1">
    <property type="nucleotide sequence ID" value="NZ_SDGZ01000015.1"/>
</dbReference>
<keyword evidence="8" id="KW-1185">Reference proteome</keyword>
<dbReference type="Proteomes" id="UP000371977">
    <property type="component" value="Unassembled WGS sequence"/>
</dbReference>
<keyword evidence="3 6" id="KW-0479">Metal-binding</keyword>
<evidence type="ECO:0000256" key="1">
    <source>
        <dbReference type="ARBA" id="ARBA00000552"/>
    </source>
</evidence>
<dbReference type="SUPFAM" id="SSF51182">
    <property type="entry name" value="RmlC-like cupins"/>
    <property type="match status" value="1"/>
</dbReference>
<reference evidence="7 8" key="1">
    <citation type="submission" date="2019-01" db="EMBL/GenBank/DDBJ databases">
        <title>Weissella sp. nov., a novel lactic acid bacterium isolated from animal feces.</title>
        <authorList>
            <person name="Wang L.-T."/>
        </authorList>
    </citation>
    <scope>NUCLEOTIDE SEQUENCE [LARGE SCALE GENOMIC DNA]</scope>
    <source>
        <strain evidence="7 8">8H-2</strain>
    </source>
</reference>
<comment type="function">
    <text evidence="6">Catalyzes the isomerization of 5-dehydro-4-deoxy-D-glucuronate to 3-deoxy-D-glycero-2,5-hexodiulosonate.</text>
</comment>
<dbReference type="InterPro" id="IPR027449">
    <property type="entry name" value="KduI_N"/>
</dbReference>
<comment type="pathway">
    <text evidence="6">Glycan metabolism; pectin degradation; 2-dehydro-3-deoxy-D-gluconate from pectin: step 4/5.</text>
</comment>
<accession>A0A6C2C644</accession>
<feature type="binding site" evidence="6">
    <location>
        <position position="200"/>
    </location>
    <ligand>
        <name>Zn(2+)</name>
        <dbReference type="ChEBI" id="CHEBI:29105"/>
    </ligand>
</feature>
<dbReference type="OrthoDB" id="9770644at2"/>